<evidence type="ECO:0000313" key="2">
    <source>
        <dbReference type="EMBL" id="KAG0490858.1"/>
    </source>
</evidence>
<dbReference type="Proteomes" id="UP000639772">
    <property type="component" value="Chromosome 3"/>
</dbReference>
<sequence length="285" mass="31152">MGRGEWEVIKNDERERGNKRGKSIRWSKDIRPCLLLRRNRPSGNPALHACLPSVSVRSVCAAVVASDFASGVAADVASDLAADIASDVTADFPSDKWFSDVCYCADASCSIPRLTSLYIDPGVTTAGFYWQISTFIAALSYCDVPTYVSLSSTTSTIVFWLAFDIDISYYGDCCWGKRRAYADCESLKDNWYNVYPQDRKYCAAQPAHHVVETEHPPSPPPPPYASGSSTVPSHPPPTQPPRPPPPLPPPPPPLFSSSGASGPDLCGTETTPPTPRYLHHHQEMH</sequence>
<evidence type="ECO:0000313" key="3">
    <source>
        <dbReference type="Proteomes" id="UP000639772"/>
    </source>
</evidence>
<organism evidence="2 3">
    <name type="scientific">Vanilla planifolia</name>
    <name type="common">Vanilla</name>
    <dbReference type="NCBI Taxonomy" id="51239"/>
    <lineage>
        <taxon>Eukaryota</taxon>
        <taxon>Viridiplantae</taxon>
        <taxon>Streptophyta</taxon>
        <taxon>Embryophyta</taxon>
        <taxon>Tracheophyta</taxon>
        <taxon>Spermatophyta</taxon>
        <taxon>Magnoliopsida</taxon>
        <taxon>Liliopsida</taxon>
        <taxon>Asparagales</taxon>
        <taxon>Orchidaceae</taxon>
        <taxon>Vanilloideae</taxon>
        <taxon>Vanilleae</taxon>
        <taxon>Vanilla</taxon>
    </lineage>
</organism>
<gene>
    <name evidence="2" type="ORF">HPP92_007721</name>
</gene>
<proteinExistence type="predicted"/>
<dbReference type="EMBL" id="JADCNM010000003">
    <property type="protein sequence ID" value="KAG0490858.1"/>
    <property type="molecule type" value="Genomic_DNA"/>
</dbReference>
<reference evidence="2 3" key="1">
    <citation type="journal article" date="2020" name="Nat. Food">
        <title>A phased Vanilla planifolia genome enables genetic improvement of flavour and production.</title>
        <authorList>
            <person name="Hasing T."/>
            <person name="Tang H."/>
            <person name="Brym M."/>
            <person name="Khazi F."/>
            <person name="Huang T."/>
            <person name="Chambers A.H."/>
        </authorList>
    </citation>
    <scope>NUCLEOTIDE SEQUENCE [LARGE SCALE GENOMIC DNA]</scope>
    <source>
        <tissue evidence="2">Leaf</tissue>
    </source>
</reference>
<feature type="region of interest" description="Disordered" evidence="1">
    <location>
        <begin position="208"/>
        <end position="285"/>
    </location>
</feature>
<name>A0A835RI25_VANPL</name>
<feature type="compositionally biased region" description="Pro residues" evidence="1">
    <location>
        <begin position="233"/>
        <end position="254"/>
    </location>
</feature>
<comment type="caution">
    <text evidence="2">The sequence shown here is derived from an EMBL/GenBank/DDBJ whole genome shotgun (WGS) entry which is preliminary data.</text>
</comment>
<dbReference type="AlphaFoldDB" id="A0A835RI25"/>
<accession>A0A835RI25</accession>
<protein>
    <submittedName>
        <fullName evidence="2">Uncharacterized protein</fullName>
    </submittedName>
</protein>
<evidence type="ECO:0000256" key="1">
    <source>
        <dbReference type="SAM" id="MobiDB-lite"/>
    </source>
</evidence>